<gene>
    <name evidence="2" type="ORF">CINC_LOCUS6344</name>
</gene>
<dbReference type="Gene3D" id="2.40.128.20">
    <property type="match status" value="1"/>
</dbReference>
<organism evidence="2 3">
    <name type="scientific">Chrysodeixis includens</name>
    <name type="common">Soybean looper</name>
    <name type="synonym">Pseudoplusia includens</name>
    <dbReference type="NCBI Taxonomy" id="689277"/>
    <lineage>
        <taxon>Eukaryota</taxon>
        <taxon>Metazoa</taxon>
        <taxon>Ecdysozoa</taxon>
        <taxon>Arthropoda</taxon>
        <taxon>Hexapoda</taxon>
        <taxon>Insecta</taxon>
        <taxon>Pterygota</taxon>
        <taxon>Neoptera</taxon>
        <taxon>Endopterygota</taxon>
        <taxon>Lepidoptera</taxon>
        <taxon>Glossata</taxon>
        <taxon>Ditrysia</taxon>
        <taxon>Noctuoidea</taxon>
        <taxon>Noctuidae</taxon>
        <taxon>Plusiinae</taxon>
        <taxon>Chrysodeixis</taxon>
    </lineage>
</organism>
<name>A0A9P0FV51_CHRIL</name>
<dbReference type="Pfam" id="PF00061">
    <property type="entry name" value="Lipocalin"/>
    <property type="match status" value="1"/>
</dbReference>
<dbReference type="OrthoDB" id="565904at2759"/>
<evidence type="ECO:0000259" key="1">
    <source>
        <dbReference type="Pfam" id="PF00061"/>
    </source>
</evidence>
<evidence type="ECO:0000313" key="3">
    <source>
        <dbReference type="Proteomes" id="UP001154114"/>
    </source>
</evidence>
<proteinExistence type="predicted"/>
<protein>
    <recommendedName>
        <fullName evidence="1">Lipocalin/cytosolic fatty-acid binding domain-containing protein</fullName>
    </recommendedName>
</protein>
<dbReference type="Proteomes" id="UP001154114">
    <property type="component" value="Chromosome 20"/>
</dbReference>
<accession>A0A9P0FV51</accession>
<dbReference type="InterPro" id="IPR000566">
    <property type="entry name" value="Lipocln_cytosolic_FA-bd_dom"/>
</dbReference>
<reference evidence="2" key="1">
    <citation type="submission" date="2021-12" db="EMBL/GenBank/DDBJ databases">
        <authorList>
            <person name="King R."/>
        </authorList>
    </citation>
    <scope>NUCLEOTIDE SEQUENCE</scope>
</reference>
<dbReference type="EMBL" id="LR824023">
    <property type="protein sequence ID" value="CAH0594388.1"/>
    <property type="molecule type" value="Genomic_DNA"/>
</dbReference>
<dbReference type="SUPFAM" id="SSF50814">
    <property type="entry name" value="Lipocalins"/>
    <property type="match status" value="1"/>
</dbReference>
<evidence type="ECO:0000313" key="2">
    <source>
        <dbReference type="EMBL" id="CAH0594388.1"/>
    </source>
</evidence>
<sequence length="141" mass="16865">MQSLWNFRIVSKPSDFHVLMENFVTRYLLNNSHLILNKHFISDKVLQFPFFILSTDYDGYAIAYTCKWLKQKERKHYVHAWVLTRSKERLEGELLKKVEGTIAKYTDLAEHRQSFVFKDFSDASCSYSNKLDTDFFTTVFW</sequence>
<keyword evidence="3" id="KW-1185">Reference proteome</keyword>
<feature type="domain" description="Lipocalin/cytosolic fatty-acid binding" evidence="1">
    <location>
        <begin position="49"/>
        <end position="97"/>
    </location>
</feature>
<dbReference type="AlphaFoldDB" id="A0A9P0FV51"/>
<dbReference type="InterPro" id="IPR012674">
    <property type="entry name" value="Calycin"/>
</dbReference>